<comment type="caution">
    <text evidence="3">The sequence shown here is derived from an EMBL/GenBank/DDBJ whole genome shotgun (WGS) entry which is preliminary data.</text>
</comment>
<dbReference type="RefSeq" id="WP_143248538.1">
    <property type="nucleotide sequence ID" value="NZ_NEWD01000007.1"/>
</dbReference>
<feature type="region of interest" description="Disordered" evidence="1">
    <location>
        <begin position="1"/>
        <end position="37"/>
    </location>
</feature>
<accession>A0A229VZH4</accession>
<evidence type="ECO:0000313" key="3">
    <source>
        <dbReference type="EMBL" id="OXN01017.1"/>
    </source>
</evidence>
<dbReference type="AlphaFoldDB" id="A0A229VZH4"/>
<keyword evidence="2" id="KW-1133">Transmembrane helix</keyword>
<dbReference type="OrthoDB" id="3240362at2"/>
<feature type="transmembrane region" description="Helical" evidence="2">
    <location>
        <begin position="60"/>
        <end position="80"/>
    </location>
</feature>
<name>A0A229VZH4_9BIFI</name>
<keyword evidence="4" id="KW-1185">Reference proteome</keyword>
<proteinExistence type="predicted"/>
<evidence type="ECO:0000256" key="1">
    <source>
        <dbReference type="SAM" id="MobiDB-lite"/>
    </source>
</evidence>
<reference evidence="3 4" key="1">
    <citation type="submission" date="2017-05" db="EMBL/GenBank/DDBJ databases">
        <title>Bifidobacterium vansinderenii sp. nov.</title>
        <authorList>
            <person name="Lugli G.A."/>
            <person name="Duranti S."/>
            <person name="Mangifesta M."/>
        </authorList>
    </citation>
    <scope>NUCLEOTIDE SEQUENCE [LARGE SCALE GENOMIC DNA]</scope>
    <source>
        <strain evidence="3 4">Tam10B</strain>
    </source>
</reference>
<evidence type="ECO:0000313" key="4">
    <source>
        <dbReference type="Proteomes" id="UP000215433"/>
    </source>
</evidence>
<evidence type="ECO:0008006" key="5">
    <source>
        <dbReference type="Google" id="ProtNLM"/>
    </source>
</evidence>
<dbReference type="Proteomes" id="UP000215433">
    <property type="component" value="Unassembled WGS sequence"/>
</dbReference>
<protein>
    <recommendedName>
        <fullName evidence="5">Cell division protein FtsL</fullName>
    </recommendedName>
</protein>
<feature type="compositionally biased region" description="Basic and acidic residues" evidence="1">
    <location>
        <begin position="13"/>
        <end position="29"/>
    </location>
</feature>
<gene>
    <name evidence="3" type="ORF">Tam10B_0974</name>
</gene>
<keyword evidence="2" id="KW-0812">Transmembrane</keyword>
<evidence type="ECO:0000256" key="2">
    <source>
        <dbReference type="SAM" id="Phobius"/>
    </source>
</evidence>
<organism evidence="3 4">
    <name type="scientific">Bifidobacterium vansinderenii</name>
    <dbReference type="NCBI Taxonomy" id="1984871"/>
    <lineage>
        <taxon>Bacteria</taxon>
        <taxon>Bacillati</taxon>
        <taxon>Actinomycetota</taxon>
        <taxon>Actinomycetes</taxon>
        <taxon>Bifidobacteriales</taxon>
        <taxon>Bifidobacteriaceae</taxon>
        <taxon>Bifidobacterium</taxon>
    </lineage>
</organism>
<keyword evidence="2" id="KW-0472">Membrane</keyword>
<sequence>MSASPRVARSRSKAQERSTRPTTSTRDRLQVTTSSKTGTSTFASRMRGLVGGVHPRRMRLFHFVCALVFLGASLIGSLVLRTQMIEDSFAITDTQQSIGRLTQDIQEKQTELDALEASLPSKAQKLGMVPGSDALTIDLSGYAASNDAKGSK</sequence>
<dbReference type="EMBL" id="NEWD01000007">
    <property type="protein sequence ID" value="OXN01017.1"/>
    <property type="molecule type" value="Genomic_DNA"/>
</dbReference>